<feature type="domain" description="Meg" evidence="4">
    <location>
        <begin position="3"/>
        <end position="71"/>
    </location>
</feature>
<dbReference type="Pfam" id="PF24153">
    <property type="entry name" value="Meg"/>
    <property type="match status" value="1"/>
</dbReference>
<evidence type="ECO:0000313" key="5">
    <source>
        <dbReference type="EMBL" id="KAG2612846.1"/>
    </source>
</evidence>
<gene>
    <name evidence="5" type="ORF">PVAP13_4KG310500</name>
</gene>
<accession>A0A8T0TVK2</accession>
<reference evidence="5" key="1">
    <citation type="submission" date="2020-05" db="EMBL/GenBank/DDBJ databases">
        <title>WGS assembly of Panicum virgatum.</title>
        <authorList>
            <person name="Lovell J.T."/>
            <person name="Jenkins J."/>
            <person name="Shu S."/>
            <person name="Juenger T.E."/>
            <person name="Schmutz J."/>
        </authorList>
    </citation>
    <scope>NUCLEOTIDE SEQUENCE</scope>
    <source>
        <strain evidence="5">AP13</strain>
    </source>
</reference>
<comment type="similarity">
    <text evidence="1">Belongs to the MEG family.</text>
</comment>
<feature type="signal peptide" evidence="3">
    <location>
        <begin position="1"/>
        <end position="21"/>
    </location>
</feature>
<dbReference type="InterPro" id="IPR056205">
    <property type="entry name" value="Meg"/>
</dbReference>
<keyword evidence="3" id="KW-0732">Signal</keyword>
<dbReference type="PROSITE" id="PS51257">
    <property type="entry name" value="PROKAR_LIPOPROTEIN"/>
    <property type="match status" value="1"/>
</dbReference>
<keyword evidence="2" id="KW-1015">Disulfide bond</keyword>
<comment type="caution">
    <text evidence="5">The sequence shown here is derived from an EMBL/GenBank/DDBJ whole genome shotgun (WGS) entry which is preliminary data.</text>
</comment>
<dbReference type="EMBL" id="CM029043">
    <property type="protein sequence ID" value="KAG2612846.1"/>
    <property type="molecule type" value="Genomic_DNA"/>
</dbReference>
<evidence type="ECO:0000259" key="4">
    <source>
        <dbReference type="Pfam" id="PF24153"/>
    </source>
</evidence>
<proteinExistence type="inferred from homology"/>
<keyword evidence="6" id="KW-1185">Reference proteome</keyword>
<sequence length="75" mass="8461">MEKQTMLLLSLLLLGCFSIHAECRAVMDEMGNQKVCIYSDCRGRYSKADCWCCAKNKDACFPGLDECETRCPVLT</sequence>
<feature type="chain" id="PRO_5035740324" description="Meg domain-containing protein" evidence="3">
    <location>
        <begin position="22"/>
        <end position="75"/>
    </location>
</feature>
<evidence type="ECO:0000256" key="3">
    <source>
        <dbReference type="SAM" id="SignalP"/>
    </source>
</evidence>
<protein>
    <recommendedName>
        <fullName evidence="4">Meg domain-containing protein</fullName>
    </recommendedName>
</protein>
<name>A0A8T0TVK2_PANVG</name>
<organism evidence="5 6">
    <name type="scientific">Panicum virgatum</name>
    <name type="common">Blackwell switchgrass</name>
    <dbReference type="NCBI Taxonomy" id="38727"/>
    <lineage>
        <taxon>Eukaryota</taxon>
        <taxon>Viridiplantae</taxon>
        <taxon>Streptophyta</taxon>
        <taxon>Embryophyta</taxon>
        <taxon>Tracheophyta</taxon>
        <taxon>Spermatophyta</taxon>
        <taxon>Magnoliopsida</taxon>
        <taxon>Liliopsida</taxon>
        <taxon>Poales</taxon>
        <taxon>Poaceae</taxon>
        <taxon>PACMAD clade</taxon>
        <taxon>Panicoideae</taxon>
        <taxon>Panicodae</taxon>
        <taxon>Paniceae</taxon>
        <taxon>Panicinae</taxon>
        <taxon>Panicum</taxon>
        <taxon>Panicum sect. Hiantes</taxon>
    </lineage>
</organism>
<evidence type="ECO:0000256" key="2">
    <source>
        <dbReference type="ARBA" id="ARBA00023157"/>
    </source>
</evidence>
<dbReference type="AlphaFoldDB" id="A0A8T0TVK2"/>
<evidence type="ECO:0000256" key="1">
    <source>
        <dbReference type="ARBA" id="ARBA00010149"/>
    </source>
</evidence>
<evidence type="ECO:0000313" key="6">
    <source>
        <dbReference type="Proteomes" id="UP000823388"/>
    </source>
</evidence>
<dbReference type="Proteomes" id="UP000823388">
    <property type="component" value="Chromosome 4K"/>
</dbReference>